<reference evidence="1 2" key="1">
    <citation type="submission" date="2015-03" db="EMBL/GenBank/DDBJ databases">
        <authorList>
            <consortium name="Pathogen Informatics"/>
            <person name="Murphy D."/>
        </authorList>
    </citation>
    <scope>NUCLEOTIDE SEQUENCE [LARGE SCALE GENOMIC DNA]</scope>
    <source>
        <strain evidence="1 2">FE82747</strain>
    </source>
</reference>
<comment type="caution">
    <text evidence="1">The sequence shown here is derived from an EMBL/GenBank/DDBJ whole genome shotgun (WGS) entry which is preliminary data.</text>
</comment>
<accession>A0AA36LPT1</accession>
<evidence type="ECO:0000313" key="1">
    <source>
        <dbReference type="EMBL" id="CNH88487.1"/>
    </source>
</evidence>
<sequence length="58" mass="6359">MANAGGVLWEIWAVRQEIGANPSSALITRILGFARRHTYRQCRGDVPCGPEHIIGSII</sequence>
<dbReference type="AlphaFoldDB" id="A0AA36LPT1"/>
<dbReference type="EMBL" id="CQBM01000002">
    <property type="protein sequence ID" value="CNH88487.1"/>
    <property type="molecule type" value="Genomic_DNA"/>
</dbReference>
<protein>
    <submittedName>
        <fullName evidence="1">Uncharacterized protein</fullName>
    </submittedName>
</protein>
<evidence type="ECO:0000313" key="2">
    <source>
        <dbReference type="Proteomes" id="UP000040841"/>
    </source>
</evidence>
<gene>
    <name evidence="1" type="ORF">ERS008502_01635</name>
</gene>
<proteinExistence type="predicted"/>
<organism evidence="1 2">
    <name type="scientific">Yersinia mollaretii</name>
    <dbReference type="NCBI Taxonomy" id="33060"/>
    <lineage>
        <taxon>Bacteria</taxon>
        <taxon>Pseudomonadati</taxon>
        <taxon>Pseudomonadota</taxon>
        <taxon>Gammaproteobacteria</taxon>
        <taxon>Enterobacterales</taxon>
        <taxon>Yersiniaceae</taxon>
        <taxon>Yersinia</taxon>
    </lineage>
</organism>
<dbReference type="Proteomes" id="UP000040841">
    <property type="component" value="Unassembled WGS sequence"/>
</dbReference>
<name>A0AA36LPT1_YERMO</name>